<dbReference type="EMBL" id="PDEQ01000002">
    <property type="protein sequence ID" value="PEN14501.1"/>
    <property type="molecule type" value="Genomic_DNA"/>
</dbReference>
<name>A0A2A8D0T9_9BACT</name>
<comment type="caution">
    <text evidence="1">The sequence shown here is derived from an EMBL/GenBank/DDBJ whole genome shotgun (WGS) entry which is preliminary data.</text>
</comment>
<dbReference type="SUPFAM" id="SSF53756">
    <property type="entry name" value="UDP-Glycosyltransferase/glycogen phosphorylase"/>
    <property type="match status" value="1"/>
</dbReference>
<sequence>MTGRVIPTDDTTALADALKDILIDYDASLAWAEASQAEVVERFDLSREVTRLVRSIRSASNH</sequence>
<organism evidence="1 2">
    <name type="scientific">Longibacter salinarum</name>
    <dbReference type="NCBI Taxonomy" id="1850348"/>
    <lineage>
        <taxon>Bacteria</taxon>
        <taxon>Pseudomonadati</taxon>
        <taxon>Rhodothermota</taxon>
        <taxon>Rhodothermia</taxon>
        <taxon>Rhodothermales</taxon>
        <taxon>Salisaetaceae</taxon>
        <taxon>Longibacter</taxon>
    </lineage>
</organism>
<proteinExistence type="predicted"/>
<dbReference type="Proteomes" id="UP000220102">
    <property type="component" value="Unassembled WGS sequence"/>
</dbReference>
<dbReference type="AlphaFoldDB" id="A0A2A8D0T9"/>
<keyword evidence="2" id="KW-1185">Reference proteome</keyword>
<evidence type="ECO:0000313" key="2">
    <source>
        <dbReference type="Proteomes" id="UP000220102"/>
    </source>
</evidence>
<evidence type="ECO:0000313" key="1">
    <source>
        <dbReference type="EMBL" id="PEN14501.1"/>
    </source>
</evidence>
<gene>
    <name evidence="1" type="ORF">CRI94_05610</name>
</gene>
<protein>
    <submittedName>
        <fullName evidence="1">Uncharacterized protein</fullName>
    </submittedName>
</protein>
<reference evidence="1 2" key="1">
    <citation type="submission" date="2017-10" db="EMBL/GenBank/DDBJ databases">
        <title>Draft genome of Longibacter Salinarum.</title>
        <authorList>
            <person name="Goh K.M."/>
            <person name="Shamsir M.S."/>
            <person name="Lim S.W."/>
        </authorList>
    </citation>
    <scope>NUCLEOTIDE SEQUENCE [LARGE SCALE GENOMIC DNA]</scope>
    <source>
        <strain evidence="1 2">KCTC 52045</strain>
    </source>
</reference>
<accession>A0A2A8D0T9</accession>